<dbReference type="GO" id="GO:0052621">
    <property type="term" value="F:diguanylate cyclase activity"/>
    <property type="evidence" value="ECO:0007669"/>
    <property type="project" value="TreeGrafter"/>
</dbReference>
<evidence type="ECO:0000313" key="1">
    <source>
        <dbReference type="EMBL" id="QNT64068.1"/>
    </source>
</evidence>
<dbReference type="PROSITE" id="PS50887">
    <property type="entry name" value="GGDEF"/>
    <property type="match status" value="1"/>
</dbReference>
<dbReference type="Pfam" id="PF00563">
    <property type="entry name" value="EAL"/>
    <property type="match status" value="1"/>
</dbReference>
<dbReference type="RefSeq" id="WP_104914483.1">
    <property type="nucleotide sequence ID" value="NZ_CP026847.1"/>
</dbReference>
<dbReference type="SUPFAM" id="SSF55073">
    <property type="entry name" value="Nucleotide cyclase"/>
    <property type="match status" value="1"/>
</dbReference>
<dbReference type="InterPro" id="IPR001633">
    <property type="entry name" value="EAL_dom"/>
</dbReference>
<dbReference type="InterPro" id="IPR043128">
    <property type="entry name" value="Rev_trsase/Diguanyl_cyclase"/>
</dbReference>
<name>A0A7H1MKT2_9LACO</name>
<protein>
    <submittedName>
        <fullName evidence="1">Diguanylate cyclase</fullName>
    </submittedName>
</protein>
<dbReference type="AlphaFoldDB" id="A0A7H1MKT2"/>
<sequence>MLNILHNSIDIISFMLMTLLISSFFTTGYVGYFNRLWNEIFVQNNGGAFLWKRAQIFIFGCGIGLYIHLATMFYFSGQIAMVFHNIALFLLVLPFLYLGGYNRIERFLQLLAAGYVWVGHHMGSMTINDNMNQPTVIIALIITVALLLISQVPLVHDKIVYNWQCSLLYFSLIGILFWGTLPSVSMGITMGPVIVVEAIVIFVTMNMVVMYLWFNGFKNTNPGQFEKAADLDALTKVHSFAFFQNESEKLFQNARHNNKPLSIIEWDIDRFKQVNDTFGHSAGNKILIETSGIVQKTLDEEMPSAQLFRTGGEEFTIMFPNSSIDDVLPIVKKAWDNVRTTNFFYQDTPIEVTISMGGTNLEPNDTKFKTLYDRVDEYLYMSKRNGRNQITIDGEKIYSGEHRQQVVAMYAYFTQNLMQFTQRRFKQVSAELLLRSFDYQTSEWKVPEDLNINIEAQLMLVKKLIDSNKLNQISINLELEQFADPHATDALLNFMNNQNELEQLNIEVSDIDKIQDWDFFAPTIKKLNSAHIRVVFNDINMIELTPDLKQHLVTMNGIKLNLRSKPVEQADTLQMMKPWLKFCQDNNIRFTIDGIENNADLQMARSFGVTYIQGFYFGIPELPVLS</sequence>
<dbReference type="PROSITE" id="PS50883">
    <property type="entry name" value="EAL"/>
    <property type="match status" value="1"/>
</dbReference>
<keyword evidence="2" id="KW-1185">Reference proteome</keyword>
<dbReference type="InterPro" id="IPR029787">
    <property type="entry name" value="Nucleotide_cyclase"/>
</dbReference>
<evidence type="ECO:0000313" key="2">
    <source>
        <dbReference type="Proteomes" id="UP000516446"/>
    </source>
</evidence>
<dbReference type="InterPro" id="IPR000160">
    <property type="entry name" value="GGDEF_dom"/>
</dbReference>
<dbReference type="InterPro" id="IPR035919">
    <property type="entry name" value="EAL_sf"/>
</dbReference>
<dbReference type="PANTHER" id="PTHR45138:SF9">
    <property type="entry name" value="DIGUANYLATE CYCLASE DGCM-RELATED"/>
    <property type="match status" value="1"/>
</dbReference>
<dbReference type="SMART" id="SM00267">
    <property type="entry name" value="GGDEF"/>
    <property type="match status" value="1"/>
</dbReference>
<dbReference type="EMBL" id="CP043431">
    <property type="protein sequence ID" value="QNT64068.1"/>
    <property type="molecule type" value="Genomic_DNA"/>
</dbReference>
<organism evidence="1 2">
    <name type="scientific">Weissella koreensis</name>
    <dbReference type="NCBI Taxonomy" id="165096"/>
    <lineage>
        <taxon>Bacteria</taxon>
        <taxon>Bacillati</taxon>
        <taxon>Bacillota</taxon>
        <taxon>Bacilli</taxon>
        <taxon>Lactobacillales</taxon>
        <taxon>Lactobacillaceae</taxon>
        <taxon>Weissella</taxon>
    </lineage>
</organism>
<dbReference type="NCBIfam" id="TIGR00254">
    <property type="entry name" value="GGDEF"/>
    <property type="match status" value="1"/>
</dbReference>
<dbReference type="Proteomes" id="UP000516446">
    <property type="component" value="Chromosome"/>
</dbReference>
<dbReference type="Gene3D" id="3.30.70.270">
    <property type="match status" value="1"/>
</dbReference>
<dbReference type="SUPFAM" id="SSF141868">
    <property type="entry name" value="EAL domain-like"/>
    <property type="match status" value="1"/>
</dbReference>
<dbReference type="CDD" id="cd01949">
    <property type="entry name" value="GGDEF"/>
    <property type="match status" value="1"/>
</dbReference>
<dbReference type="InterPro" id="IPR050469">
    <property type="entry name" value="Diguanylate_Cyclase"/>
</dbReference>
<gene>
    <name evidence="1" type="ORF">FY536_01700</name>
</gene>
<dbReference type="PANTHER" id="PTHR45138">
    <property type="entry name" value="REGULATORY COMPONENTS OF SENSORY TRANSDUCTION SYSTEM"/>
    <property type="match status" value="1"/>
</dbReference>
<dbReference type="SMART" id="SM00052">
    <property type="entry name" value="EAL"/>
    <property type="match status" value="1"/>
</dbReference>
<reference evidence="1 2" key="1">
    <citation type="submission" date="2019-08" db="EMBL/GenBank/DDBJ databases">
        <authorList>
            <person name="Chang H.C."/>
            <person name="Mun S.Y."/>
        </authorList>
    </citation>
    <scope>NUCLEOTIDE SEQUENCE [LARGE SCALE GENOMIC DNA]</scope>
    <source>
        <strain evidence="1 2">SK</strain>
    </source>
</reference>
<accession>A0A7H1MKT2</accession>
<dbReference type="Pfam" id="PF00990">
    <property type="entry name" value="GGDEF"/>
    <property type="match status" value="1"/>
</dbReference>
<dbReference type="Gene3D" id="3.20.20.450">
    <property type="entry name" value="EAL domain"/>
    <property type="match status" value="1"/>
</dbReference>
<proteinExistence type="predicted"/>